<dbReference type="InterPro" id="IPR059143">
    <property type="entry name" value="NFP_LysM2"/>
</dbReference>
<evidence type="ECO:0000313" key="4">
    <source>
        <dbReference type="EMBL" id="KAK9284472.1"/>
    </source>
</evidence>
<reference evidence="4 5" key="1">
    <citation type="journal article" date="2024" name="Plant J.">
        <title>Genome sequences and population genomics reveal climatic adaptation and genomic divergence between two closely related sweetgum species.</title>
        <authorList>
            <person name="Xu W.Q."/>
            <person name="Ren C.Q."/>
            <person name="Zhang X.Y."/>
            <person name="Comes H.P."/>
            <person name="Liu X.H."/>
            <person name="Li Y.G."/>
            <person name="Kettle C.J."/>
            <person name="Jalonen R."/>
            <person name="Gaisberger H."/>
            <person name="Ma Y.Z."/>
            <person name="Qiu Y.X."/>
        </authorList>
    </citation>
    <scope>NUCLEOTIDE SEQUENCE [LARGE SCALE GENOMIC DNA]</scope>
    <source>
        <strain evidence="4">Hangzhou</strain>
    </source>
</reference>
<keyword evidence="1" id="KW-0472">Membrane</keyword>
<dbReference type="InterPro" id="IPR011009">
    <property type="entry name" value="Kinase-like_dom_sf"/>
</dbReference>
<feature type="chain" id="PRO_5043035849" description="Protein kinase domain-containing protein" evidence="2">
    <location>
        <begin position="25"/>
        <end position="617"/>
    </location>
</feature>
<dbReference type="InterPro" id="IPR056561">
    <property type="entry name" value="NFP_LYK_LysM1"/>
</dbReference>
<dbReference type="PANTHER" id="PTHR45927">
    <property type="entry name" value="LYSM-DOMAIN RECEPTOR-LIKE KINASE-RELATED"/>
    <property type="match status" value="1"/>
</dbReference>
<accession>A0AAP0RTU6</accession>
<dbReference type="InterPro" id="IPR018392">
    <property type="entry name" value="LysM"/>
</dbReference>
<proteinExistence type="predicted"/>
<dbReference type="Pfam" id="PF23446">
    <property type="entry name" value="LysM1_NFP_LYK"/>
    <property type="match status" value="1"/>
</dbReference>
<dbReference type="EMBL" id="JBBPBK010000005">
    <property type="protein sequence ID" value="KAK9284472.1"/>
    <property type="molecule type" value="Genomic_DNA"/>
</dbReference>
<evidence type="ECO:0000256" key="1">
    <source>
        <dbReference type="SAM" id="Phobius"/>
    </source>
</evidence>
<sequence>MEFSPFSIAIFALLFLFTIISITAQSPPTTSTDFSCSLNSTVSCETYVTYRAQSPDFLELGNISDLFEVSRLSIAKASNLVSEEAQLIPDQLLLVPISCGCTGNRSFANITYQIKQGDSFYLVSTNSFENLTNYLVVEDLNPTLVPTNLHAGDEVVFPLFCKCPAKTNLKEGINYLITYVWQPGDTVLLISSKFNTSPVDIVKQNDYSNFSVAVNRPVLIPVSQLPILSQPYSSPPRKSTSKHHSILIVVLGTGGALLTFLLASLLVYAHCLYKKKKSLVRNDSCLETTDLIQLKKVSKDENFEPKIMQDKLLPGVSGYLGKPIMYEMKVIVEATMNFNERYRIGGSIYRAMINGQVVAVKKAQEDVTEELKILQKVNHGNLVKLMGISSDTDGNRFLVYEFAENGSLDRWLYPNSSSSSSSVSFLTWSQRLHIALDVANGLQYMHEHTQPSIVHRDIRTSNVLLDSRFKAKIGNFSMARPAMSPVTTKIDIFGFGVILLELLSGKKAMETKENGEIIMLWKDIRGILEVEEKRKEGLRRWMDPNLESFYPIDGALSLAALARACTLEKSSARPSMAEMVFNLSVLAQSSPETVERSWNYGLEAEEIIQIVSPVTAR</sequence>
<evidence type="ECO:0000313" key="5">
    <source>
        <dbReference type="Proteomes" id="UP001415857"/>
    </source>
</evidence>
<dbReference type="GO" id="GO:0005886">
    <property type="term" value="C:plasma membrane"/>
    <property type="evidence" value="ECO:0007669"/>
    <property type="project" value="UniProtKB-ARBA"/>
</dbReference>
<dbReference type="GO" id="GO:0004713">
    <property type="term" value="F:protein tyrosine kinase activity"/>
    <property type="evidence" value="ECO:0007669"/>
    <property type="project" value="InterPro"/>
</dbReference>
<keyword evidence="5" id="KW-1185">Reference proteome</keyword>
<keyword evidence="1" id="KW-1133">Transmembrane helix</keyword>
<comment type="caution">
    <text evidence="4">The sequence shown here is derived from an EMBL/GenBank/DDBJ whole genome shotgun (WGS) entry which is preliminary data.</text>
</comment>
<feature type="signal peptide" evidence="2">
    <location>
        <begin position="1"/>
        <end position="24"/>
    </location>
</feature>
<dbReference type="InterPro" id="IPR008266">
    <property type="entry name" value="Tyr_kinase_AS"/>
</dbReference>
<gene>
    <name evidence="4" type="ORF">L1049_023645</name>
</gene>
<feature type="domain" description="Protein kinase" evidence="3">
    <location>
        <begin position="245"/>
        <end position="586"/>
    </location>
</feature>
<evidence type="ECO:0000259" key="3">
    <source>
        <dbReference type="PROSITE" id="PS50011"/>
    </source>
</evidence>
<dbReference type="InterPro" id="IPR000719">
    <property type="entry name" value="Prot_kinase_dom"/>
</dbReference>
<evidence type="ECO:0000256" key="2">
    <source>
        <dbReference type="SAM" id="SignalP"/>
    </source>
</evidence>
<dbReference type="InterPro" id="IPR052611">
    <property type="entry name" value="Plant_RLK_LysM"/>
</dbReference>
<dbReference type="InterPro" id="IPR020635">
    <property type="entry name" value="Tyr_kinase_cat_dom"/>
</dbReference>
<organism evidence="4 5">
    <name type="scientific">Liquidambar formosana</name>
    <name type="common">Formosan gum</name>
    <dbReference type="NCBI Taxonomy" id="63359"/>
    <lineage>
        <taxon>Eukaryota</taxon>
        <taxon>Viridiplantae</taxon>
        <taxon>Streptophyta</taxon>
        <taxon>Embryophyta</taxon>
        <taxon>Tracheophyta</taxon>
        <taxon>Spermatophyta</taxon>
        <taxon>Magnoliopsida</taxon>
        <taxon>eudicotyledons</taxon>
        <taxon>Gunneridae</taxon>
        <taxon>Pentapetalae</taxon>
        <taxon>Saxifragales</taxon>
        <taxon>Altingiaceae</taxon>
        <taxon>Liquidambar</taxon>
    </lineage>
</organism>
<dbReference type="PROSITE" id="PS50011">
    <property type="entry name" value="PROTEIN_KINASE_DOM"/>
    <property type="match status" value="1"/>
</dbReference>
<dbReference type="Gene3D" id="3.30.200.20">
    <property type="entry name" value="Phosphorylase Kinase, domain 1"/>
    <property type="match status" value="1"/>
</dbReference>
<protein>
    <recommendedName>
        <fullName evidence="3">Protein kinase domain-containing protein</fullName>
    </recommendedName>
</protein>
<dbReference type="InterPro" id="IPR001245">
    <property type="entry name" value="Ser-Thr/Tyr_kinase_cat_dom"/>
</dbReference>
<name>A0AAP0RTU6_LIQFO</name>
<dbReference type="SMART" id="SM00219">
    <property type="entry name" value="TyrKc"/>
    <property type="match status" value="1"/>
</dbReference>
<dbReference type="GO" id="GO:0005524">
    <property type="term" value="F:ATP binding"/>
    <property type="evidence" value="ECO:0007669"/>
    <property type="project" value="InterPro"/>
</dbReference>
<dbReference type="Pfam" id="PF23462">
    <property type="entry name" value="LysM3_NFP"/>
    <property type="match status" value="1"/>
</dbReference>
<dbReference type="SUPFAM" id="SSF56112">
    <property type="entry name" value="Protein kinase-like (PK-like)"/>
    <property type="match status" value="1"/>
</dbReference>
<keyword evidence="2" id="KW-0732">Signal</keyword>
<dbReference type="InterPro" id="IPR059144">
    <property type="entry name" value="NFP_LysM3"/>
</dbReference>
<feature type="transmembrane region" description="Helical" evidence="1">
    <location>
        <begin position="246"/>
        <end position="269"/>
    </location>
</feature>
<dbReference type="AlphaFoldDB" id="A0AAP0RTU6"/>
<dbReference type="Gene3D" id="1.10.510.10">
    <property type="entry name" value="Transferase(Phosphotransferase) domain 1"/>
    <property type="match status" value="2"/>
</dbReference>
<dbReference type="Proteomes" id="UP001415857">
    <property type="component" value="Unassembled WGS sequence"/>
</dbReference>
<dbReference type="Pfam" id="PF07714">
    <property type="entry name" value="PK_Tyr_Ser-Thr"/>
    <property type="match status" value="1"/>
</dbReference>
<keyword evidence="1" id="KW-0812">Transmembrane</keyword>
<dbReference type="SMART" id="SM00257">
    <property type="entry name" value="LysM"/>
    <property type="match status" value="2"/>
</dbReference>
<dbReference type="PROSITE" id="PS00109">
    <property type="entry name" value="PROTEIN_KINASE_TYR"/>
    <property type="match status" value="1"/>
</dbReference>
<dbReference type="Pfam" id="PF23457">
    <property type="entry name" value="LysM2_NFP"/>
    <property type="match status" value="1"/>
</dbReference>
<dbReference type="PANTHER" id="PTHR45927:SF2">
    <property type="entry name" value="SERINE_THREONINE RECEPTOR-LIKE KINASE NFP"/>
    <property type="match status" value="1"/>
</dbReference>